<feature type="transmembrane region" description="Helical" evidence="12">
    <location>
        <begin position="20"/>
        <end position="45"/>
    </location>
</feature>
<comment type="subcellular location">
    <subcellularLocation>
        <location evidence="1">Membrane</location>
        <topology evidence="1">Multi-pass membrane protein</topology>
    </subcellularLocation>
</comment>
<evidence type="ECO:0000256" key="8">
    <source>
        <dbReference type="ARBA" id="ARBA00022982"/>
    </source>
</evidence>
<dbReference type="SUPFAM" id="SSF49503">
    <property type="entry name" value="Cupredoxins"/>
    <property type="match status" value="1"/>
</dbReference>
<dbReference type="InterPro" id="IPR002429">
    <property type="entry name" value="CcO_II-like_C"/>
</dbReference>
<protein>
    <recommendedName>
        <fullName evidence="3">cytochrome-c oxidase</fullName>
        <ecNumber evidence="3">7.1.1.9</ecNumber>
    </recommendedName>
</protein>
<dbReference type="Proteomes" id="UP001197609">
    <property type="component" value="Unassembled WGS sequence"/>
</dbReference>
<dbReference type="PROSITE" id="PS00078">
    <property type="entry name" value="COX2"/>
    <property type="match status" value="1"/>
</dbReference>
<feature type="domain" description="Cytochrome oxidase subunit II copper A binding" evidence="13">
    <location>
        <begin position="99"/>
        <end position="219"/>
    </location>
</feature>
<evidence type="ECO:0000256" key="12">
    <source>
        <dbReference type="SAM" id="Phobius"/>
    </source>
</evidence>
<keyword evidence="8" id="KW-0249">Electron transport</keyword>
<dbReference type="Gene3D" id="1.10.287.90">
    <property type="match status" value="1"/>
</dbReference>
<evidence type="ECO:0000256" key="9">
    <source>
        <dbReference type="ARBA" id="ARBA00022989"/>
    </source>
</evidence>
<keyword evidence="9 12" id="KW-1133">Transmembrane helix</keyword>
<dbReference type="InterPro" id="IPR045187">
    <property type="entry name" value="CcO_II"/>
</dbReference>
<sequence>MFLDWLPENISTYGGEIDSIFWMIYYITLAWFVVTVGALLSFVLLFRRRDGRRAAYITGNKLSQAAWILVPTVLVLALDLWIDFRGGDAWAKIKLHVPPSELQMQVTGKQFNWEILYPGPDGRFGTADDLQIDNELHVPVNKVVGVTLKSKDVIHSLFLPNLRLQQNVIPGREFQAWFQATKTGVFEIPCTELCGFGHSGMIGHLTVHTAEEYTKWMKEQWPSATGEAILR</sequence>
<name>A0AAJ1EL01_9BACT</name>
<evidence type="ECO:0000256" key="1">
    <source>
        <dbReference type="ARBA" id="ARBA00004141"/>
    </source>
</evidence>
<dbReference type="GO" id="GO:0005507">
    <property type="term" value="F:copper ion binding"/>
    <property type="evidence" value="ECO:0007669"/>
    <property type="project" value="InterPro"/>
</dbReference>
<dbReference type="PANTHER" id="PTHR22888:SF9">
    <property type="entry name" value="CYTOCHROME C OXIDASE SUBUNIT 2"/>
    <property type="match status" value="1"/>
</dbReference>
<accession>A0AAJ1EL01</accession>
<evidence type="ECO:0000256" key="3">
    <source>
        <dbReference type="ARBA" id="ARBA00012949"/>
    </source>
</evidence>
<dbReference type="AlphaFoldDB" id="A0AAJ1EL01"/>
<dbReference type="GO" id="GO:0016020">
    <property type="term" value="C:membrane"/>
    <property type="evidence" value="ECO:0007669"/>
    <property type="project" value="UniProtKB-SubCell"/>
</dbReference>
<gene>
    <name evidence="14" type="ORF">K8G79_10095</name>
</gene>
<evidence type="ECO:0000256" key="7">
    <source>
        <dbReference type="ARBA" id="ARBA00022967"/>
    </source>
</evidence>
<dbReference type="GO" id="GO:0004129">
    <property type="term" value="F:cytochrome-c oxidase activity"/>
    <property type="evidence" value="ECO:0007669"/>
    <property type="project" value="UniProtKB-EC"/>
</dbReference>
<feature type="transmembrane region" description="Helical" evidence="12">
    <location>
        <begin position="65"/>
        <end position="82"/>
    </location>
</feature>
<evidence type="ECO:0000256" key="4">
    <source>
        <dbReference type="ARBA" id="ARBA00022448"/>
    </source>
</evidence>
<comment type="caution">
    <text evidence="14">The sequence shown here is derived from an EMBL/GenBank/DDBJ whole genome shotgun (WGS) entry which is preliminary data.</text>
</comment>
<dbReference type="InterPro" id="IPR036257">
    <property type="entry name" value="Cyt_c_oxidase_su2_TM_sf"/>
</dbReference>
<evidence type="ECO:0000256" key="2">
    <source>
        <dbReference type="ARBA" id="ARBA00007866"/>
    </source>
</evidence>
<keyword evidence="11 12" id="KW-0472">Membrane</keyword>
<organism evidence="14 15">
    <name type="scientific">Candidatus Methylomirabilis tolerans</name>
    <dbReference type="NCBI Taxonomy" id="3123416"/>
    <lineage>
        <taxon>Bacteria</taxon>
        <taxon>Candidatus Methylomirabilota</taxon>
        <taxon>Candidatus Methylomirabilia</taxon>
        <taxon>Candidatus Methylomirabilales</taxon>
        <taxon>Candidatus Methylomirabilaceae</taxon>
        <taxon>Candidatus Methylomirabilis</taxon>
    </lineage>
</organism>
<evidence type="ECO:0000256" key="11">
    <source>
        <dbReference type="ARBA" id="ARBA00023136"/>
    </source>
</evidence>
<reference evidence="14 15" key="1">
    <citation type="journal article" date="2021" name="bioRxiv">
        <title>Unraveling nitrogen, sulfur and carbon metabolic pathways and microbial community transcriptional responses to substrate deprivation and toxicity stresses in a bioreactor mimicking anoxic brackish coastal sediment conditions.</title>
        <authorList>
            <person name="Martins P.D."/>
            <person name="Echeveste M.J."/>
            <person name="Arshad A."/>
            <person name="Kurth J."/>
            <person name="Ouboter H."/>
            <person name="Jetten M.S.M."/>
            <person name="Welte C.U."/>
        </authorList>
    </citation>
    <scope>NUCLEOTIDE SEQUENCE [LARGE SCALE GENOMIC DNA]</scope>
    <source>
        <strain evidence="14">MAG_38</strain>
    </source>
</reference>
<dbReference type="InterPro" id="IPR001505">
    <property type="entry name" value="Copper_CuA"/>
</dbReference>
<evidence type="ECO:0000313" key="14">
    <source>
        <dbReference type="EMBL" id="MBZ0160467.1"/>
    </source>
</evidence>
<keyword evidence="7" id="KW-1278">Translocase</keyword>
<dbReference type="GO" id="GO:0042773">
    <property type="term" value="P:ATP synthesis coupled electron transport"/>
    <property type="evidence" value="ECO:0007669"/>
    <property type="project" value="TreeGrafter"/>
</dbReference>
<keyword evidence="10" id="KW-0186">Copper</keyword>
<comment type="similarity">
    <text evidence="2">Belongs to the cytochrome c oxidase subunit 2 family.</text>
</comment>
<proteinExistence type="inferred from homology"/>
<dbReference type="EC" id="7.1.1.9" evidence="3"/>
<dbReference type="PROSITE" id="PS50857">
    <property type="entry name" value="COX2_CUA"/>
    <property type="match status" value="1"/>
</dbReference>
<evidence type="ECO:0000259" key="13">
    <source>
        <dbReference type="PROSITE" id="PS50857"/>
    </source>
</evidence>
<dbReference type="SUPFAM" id="SSF81464">
    <property type="entry name" value="Cytochrome c oxidase subunit II-like, transmembrane region"/>
    <property type="match status" value="1"/>
</dbReference>
<evidence type="ECO:0000256" key="6">
    <source>
        <dbReference type="ARBA" id="ARBA00022723"/>
    </source>
</evidence>
<dbReference type="Pfam" id="PF00116">
    <property type="entry name" value="COX2"/>
    <property type="match status" value="1"/>
</dbReference>
<evidence type="ECO:0000256" key="5">
    <source>
        <dbReference type="ARBA" id="ARBA00022692"/>
    </source>
</evidence>
<dbReference type="Gene3D" id="2.60.40.420">
    <property type="entry name" value="Cupredoxins - blue copper proteins"/>
    <property type="match status" value="1"/>
</dbReference>
<evidence type="ECO:0000256" key="10">
    <source>
        <dbReference type="ARBA" id="ARBA00023008"/>
    </source>
</evidence>
<keyword evidence="5 12" id="KW-0812">Transmembrane</keyword>
<evidence type="ECO:0000313" key="15">
    <source>
        <dbReference type="Proteomes" id="UP001197609"/>
    </source>
</evidence>
<dbReference type="PANTHER" id="PTHR22888">
    <property type="entry name" value="CYTOCHROME C OXIDASE, SUBUNIT II"/>
    <property type="match status" value="1"/>
</dbReference>
<keyword evidence="6" id="KW-0479">Metal-binding</keyword>
<dbReference type="InterPro" id="IPR008972">
    <property type="entry name" value="Cupredoxin"/>
</dbReference>
<dbReference type="EMBL" id="JAIOIU010000126">
    <property type="protein sequence ID" value="MBZ0160467.1"/>
    <property type="molecule type" value="Genomic_DNA"/>
</dbReference>
<keyword evidence="4" id="KW-0813">Transport</keyword>